<evidence type="ECO:0000256" key="5">
    <source>
        <dbReference type="ARBA" id="ARBA00023125"/>
    </source>
</evidence>
<organism evidence="8 9">
    <name type="scientific">Coffea arabica</name>
    <name type="common">Arabian coffee</name>
    <dbReference type="NCBI Taxonomy" id="13443"/>
    <lineage>
        <taxon>Eukaryota</taxon>
        <taxon>Viridiplantae</taxon>
        <taxon>Streptophyta</taxon>
        <taxon>Embryophyta</taxon>
        <taxon>Tracheophyta</taxon>
        <taxon>Spermatophyta</taxon>
        <taxon>Magnoliopsida</taxon>
        <taxon>eudicotyledons</taxon>
        <taxon>Gunneridae</taxon>
        <taxon>Pentapetalae</taxon>
        <taxon>asterids</taxon>
        <taxon>lamiids</taxon>
        <taxon>Gentianales</taxon>
        <taxon>Rubiaceae</taxon>
        <taxon>Ixoroideae</taxon>
        <taxon>Gardenieae complex</taxon>
        <taxon>Bertiereae - Coffeeae clade</taxon>
        <taxon>Coffeeae</taxon>
        <taxon>Coffea</taxon>
    </lineage>
</organism>
<name>A0ABM4V3D1_COFAR</name>
<dbReference type="RefSeq" id="XP_071914041.1">
    <property type="nucleotide sequence ID" value="XM_072057940.1"/>
</dbReference>
<dbReference type="Pfam" id="PF14372">
    <property type="entry name" value="hAT-like_RNase-H"/>
    <property type="match status" value="1"/>
</dbReference>
<evidence type="ECO:0000256" key="4">
    <source>
        <dbReference type="ARBA" id="ARBA00022833"/>
    </source>
</evidence>
<protein>
    <submittedName>
        <fullName evidence="9">Zinc finger BED domain-containing protein RICESLEEPER 2-like</fullName>
    </submittedName>
</protein>
<keyword evidence="4" id="KW-0862">Zinc</keyword>
<reference evidence="9" key="1">
    <citation type="submission" date="2025-08" db="UniProtKB">
        <authorList>
            <consortium name="RefSeq"/>
        </authorList>
    </citation>
    <scope>IDENTIFICATION</scope>
    <source>
        <tissue evidence="9">Leaves</tissue>
    </source>
</reference>
<keyword evidence="5" id="KW-0238">DNA-binding</keyword>
<keyword evidence="2" id="KW-0479">Metal-binding</keyword>
<evidence type="ECO:0000256" key="6">
    <source>
        <dbReference type="ARBA" id="ARBA00023242"/>
    </source>
</evidence>
<evidence type="ECO:0000256" key="2">
    <source>
        <dbReference type="ARBA" id="ARBA00022723"/>
    </source>
</evidence>
<evidence type="ECO:0000256" key="3">
    <source>
        <dbReference type="ARBA" id="ARBA00022771"/>
    </source>
</evidence>
<evidence type="ECO:0000256" key="1">
    <source>
        <dbReference type="ARBA" id="ARBA00004123"/>
    </source>
</evidence>
<evidence type="ECO:0000313" key="8">
    <source>
        <dbReference type="Proteomes" id="UP001652660"/>
    </source>
</evidence>
<dbReference type="InterPro" id="IPR052035">
    <property type="entry name" value="ZnF_BED_domain_contain"/>
</dbReference>
<feature type="domain" description="hAT-like transposase RNase-H fold" evidence="7">
    <location>
        <begin position="282"/>
        <end position="382"/>
    </location>
</feature>
<accession>A0ABM4V3D1</accession>
<proteinExistence type="predicted"/>
<keyword evidence="6" id="KW-0539">Nucleus</keyword>
<dbReference type="SUPFAM" id="SSF53098">
    <property type="entry name" value="Ribonuclease H-like"/>
    <property type="match status" value="1"/>
</dbReference>
<evidence type="ECO:0000259" key="7">
    <source>
        <dbReference type="Pfam" id="PF14372"/>
    </source>
</evidence>
<dbReference type="PANTHER" id="PTHR46481:SF10">
    <property type="entry name" value="ZINC FINGER BED DOMAIN-CONTAINING PROTEIN 39"/>
    <property type="match status" value="1"/>
</dbReference>
<dbReference type="GeneID" id="140010634"/>
<keyword evidence="8" id="KW-1185">Reference proteome</keyword>
<evidence type="ECO:0000313" key="9">
    <source>
        <dbReference type="RefSeq" id="XP_071914041.1"/>
    </source>
</evidence>
<dbReference type="InterPro" id="IPR025525">
    <property type="entry name" value="hAT-like_transposase_RNase-H"/>
</dbReference>
<sequence>MHEHPFTILEEEGFNLMMKRAVPEWKKISQATAKNDCMQVYELEKNKLRNKLKNVERVSITTDLWKLKNQKIEYMVITGDWIDSDWKLQKRVFSFVHIPPPHRGVEIASSIFKSAKEWGIEHKIYSISVDNASNNDVAVRILRDDISRSKKLLCDGKLFHVRCCAHILNLVVQDGISEIVDITKAIRDSVEFVNRSEGRALMFAEIAQQLHIPGKKLLYDCKTRWNATFEMLNCAIKFKDVFPRFQDREQSYDFCPSPEDWKKAEKVCSVLEKFWECTHIISGSDYLTSNLFLQELVKIKKVLDARVNDEDPFIRAMVRRMKTKFDKYWGECNLILAVAAILDPRQKMRVVDFTYPQMYLPSEASHNISTIRRVLFELYDEYVALAANPTGGPMASSSFQRQGTNATKKTRGDFDQYCDEVETSEPHKSELVDYLDKPRQKIGEDLDEFDCLGWWKINRIS</sequence>
<comment type="subcellular location">
    <subcellularLocation>
        <location evidence="1">Nucleus</location>
    </subcellularLocation>
</comment>
<dbReference type="PANTHER" id="PTHR46481">
    <property type="entry name" value="ZINC FINGER BED DOMAIN-CONTAINING PROTEIN 4"/>
    <property type="match status" value="1"/>
</dbReference>
<dbReference type="InterPro" id="IPR012337">
    <property type="entry name" value="RNaseH-like_sf"/>
</dbReference>
<keyword evidence="3" id="KW-0863">Zinc-finger</keyword>
<dbReference type="Proteomes" id="UP001652660">
    <property type="component" value="Chromosome 7c"/>
</dbReference>
<gene>
    <name evidence="9" type="primary">LOC140010634</name>
</gene>